<protein>
    <submittedName>
        <fullName evidence="4">Winged helix family transcriptional regulator</fullName>
    </submittedName>
</protein>
<evidence type="ECO:0000313" key="4">
    <source>
        <dbReference type="EMBL" id="RXZ64362.1"/>
    </source>
</evidence>
<dbReference type="GO" id="GO:0003677">
    <property type="term" value="F:DNA binding"/>
    <property type="evidence" value="ECO:0007669"/>
    <property type="project" value="UniProtKB-UniRule"/>
</dbReference>
<dbReference type="AlphaFoldDB" id="A0A4Q2KLL0"/>
<dbReference type="PROSITE" id="PS51755">
    <property type="entry name" value="OMPR_PHOB"/>
    <property type="match status" value="1"/>
</dbReference>
<organism evidence="4 5">
    <name type="scientific">Pelagerythrobacter rhizovicinus</name>
    <dbReference type="NCBI Taxonomy" id="2268576"/>
    <lineage>
        <taxon>Bacteria</taxon>
        <taxon>Pseudomonadati</taxon>
        <taxon>Pseudomonadota</taxon>
        <taxon>Alphaproteobacteria</taxon>
        <taxon>Sphingomonadales</taxon>
        <taxon>Erythrobacteraceae</taxon>
        <taxon>Pelagerythrobacter</taxon>
    </lineage>
</organism>
<dbReference type="CDD" id="cd00383">
    <property type="entry name" value="trans_reg_C"/>
    <property type="match status" value="1"/>
</dbReference>
<dbReference type="InterPro" id="IPR036388">
    <property type="entry name" value="WH-like_DNA-bd_sf"/>
</dbReference>
<dbReference type="RefSeq" id="WP_129524675.1">
    <property type="nucleotide sequence ID" value="NZ_SDPV01000002.1"/>
</dbReference>
<feature type="domain" description="OmpR/PhoB-type" evidence="3">
    <location>
        <begin position="14"/>
        <end position="112"/>
    </location>
</feature>
<dbReference type="InterPro" id="IPR016032">
    <property type="entry name" value="Sig_transdc_resp-reg_C-effctor"/>
</dbReference>
<dbReference type="EMBL" id="SDPV01000002">
    <property type="protein sequence ID" value="RXZ64362.1"/>
    <property type="molecule type" value="Genomic_DNA"/>
</dbReference>
<dbReference type="SMART" id="SM00862">
    <property type="entry name" value="Trans_reg_C"/>
    <property type="match status" value="1"/>
</dbReference>
<gene>
    <name evidence="4" type="ORF">ETX26_10705</name>
</gene>
<dbReference type="GO" id="GO:0006355">
    <property type="term" value="P:regulation of DNA-templated transcription"/>
    <property type="evidence" value="ECO:0007669"/>
    <property type="project" value="InterPro"/>
</dbReference>
<evidence type="ECO:0000259" key="3">
    <source>
        <dbReference type="PROSITE" id="PS51755"/>
    </source>
</evidence>
<name>A0A4Q2KLL0_9SPHN</name>
<evidence type="ECO:0000256" key="1">
    <source>
        <dbReference type="ARBA" id="ARBA00023125"/>
    </source>
</evidence>
<comment type="caution">
    <text evidence="4">The sequence shown here is derived from an EMBL/GenBank/DDBJ whole genome shotgun (WGS) entry which is preliminary data.</text>
</comment>
<dbReference type="Pfam" id="PF00486">
    <property type="entry name" value="Trans_reg_C"/>
    <property type="match status" value="1"/>
</dbReference>
<dbReference type="GO" id="GO:0000160">
    <property type="term" value="P:phosphorelay signal transduction system"/>
    <property type="evidence" value="ECO:0007669"/>
    <property type="project" value="InterPro"/>
</dbReference>
<sequence>MTWPAQGAERLSLPRLFRAGPVMLDLFHRDGLARGRWLRLHPREFEVLWHLAECAPEPVSQDRLLRDVWRLDFDPETNRVAVAICRIRAKMRAVGLRGLIATIPARGYLLRPGAEALDSLSRLGNDAAIQSAAGEINGVSGKRSDFDRVG</sequence>
<keyword evidence="1 2" id="KW-0238">DNA-binding</keyword>
<reference evidence="4 5" key="1">
    <citation type="submission" date="2019-01" db="EMBL/GenBank/DDBJ databases">
        <title>Altererythrobacter rhizovicinus sp. nov., isolated from the rhizosphere soil of Haloxylon ammodendron.</title>
        <authorList>
            <person name="Li H.-P."/>
            <person name="Gou J.-Y."/>
            <person name="Yao D."/>
            <person name="Han Q.-Q."/>
            <person name="Shao K.-Z."/>
            <person name="Zhao Q."/>
            <person name="Zhang J.-L."/>
        </authorList>
    </citation>
    <scope>NUCLEOTIDE SEQUENCE [LARGE SCALE GENOMIC DNA]</scope>
    <source>
        <strain evidence="4 5">AY-3R</strain>
    </source>
</reference>
<dbReference type="InterPro" id="IPR001867">
    <property type="entry name" value="OmpR/PhoB-type_DNA-bd"/>
</dbReference>
<evidence type="ECO:0000256" key="2">
    <source>
        <dbReference type="PROSITE-ProRule" id="PRU01091"/>
    </source>
</evidence>
<proteinExistence type="predicted"/>
<dbReference type="SUPFAM" id="SSF46894">
    <property type="entry name" value="C-terminal effector domain of the bipartite response regulators"/>
    <property type="match status" value="1"/>
</dbReference>
<feature type="DNA-binding region" description="OmpR/PhoB-type" evidence="2">
    <location>
        <begin position="14"/>
        <end position="112"/>
    </location>
</feature>
<evidence type="ECO:0000313" key="5">
    <source>
        <dbReference type="Proteomes" id="UP000293623"/>
    </source>
</evidence>
<dbReference type="OrthoDB" id="7595335at2"/>
<accession>A0A4Q2KLL0</accession>
<keyword evidence="5" id="KW-1185">Reference proteome</keyword>
<dbReference type="Gene3D" id="1.10.10.10">
    <property type="entry name" value="Winged helix-like DNA-binding domain superfamily/Winged helix DNA-binding domain"/>
    <property type="match status" value="1"/>
</dbReference>
<dbReference type="Proteomes" id="UP000293623">
    <property type="component" value="Unassembled WGS sequence"/>
</dbReference>